<evidence type="ECO:0000313" key="6">
    <source>
        <dbReference type="Proteomes" id="UP000442244"/>
    </source>
</evidence>
<protein>
    <submittedName>
        <fullName evidence="5">Amino acid ABC transporter ATP-binding protein</fullName>
    </submittedName>
</protein>
<dbReference type="PANTHER" id="PTHR42781:SF9">
    <property type="entry name" value="AMINO ACID ABC TRANSPORTER, ATP-BINDING PROTEIN-RELATED"/>
    <property type="match status" value="1"/>
</dbReference>
<evidence type="ECO:0000313" key="5">
    <source>
        <dbReference type="EMBL" id="TYC47351.1"/>
    </source>
</evidence>
<dbReference type="OrthoDB" id="9804199at2"/>
<proteinExistence type="predicted"/>
<dbReference type="GO" id="GO:0016887">
    <property type="term" value="F:ATP hydrolysis activity"/>
    <property type="evidence" value="ECO:0007669"/>
    <property type="project" value="InterPro"/>
</dbReference>
<dbReference type="GO" id="GO:0005524">
    <property type="term" value="F:ATP binding"/>
    <property type="evidence" value="ECO:0007669"/>
    <property type="project" value="UniProtKB-KW"/>
</dbReference>
<organism evidence="5 6">
    <name type="scientific">Leuconostoc litchii</name>
    <dbReference type="NCBI Taxonomy" id="1981069"/>
    <lineage>
        <taxon>Bacteria</taxon>
        <taxon>Bacillati</taxon>
        <taxon>Bacillota</taxon>
        <taxon>Bacilli</taxon>
        <taxon>Lactobacillales</taxon>
        <taxon>Lactobacillaceae</taxon>
        <taxon>Leuconostoc</taxon>
    </lineage>
</organism>
<dbReference type="Proteomes" id="UP000442244">
    <property type="component" value="Unassembled WGS sequence"/>
</dbReference>
<dbReference type="InterPro" id="IPR003439">
    <property type="entry name" value="ABC_transporter-like_ATP-bd"/>
</dbReference>
<accession>A0A6P2CR61</accession>
<dbReference type="PROSITE" id="PS50893">
    <property type="entry name" value="ABC_TRANSPORTER_2"/>
    <property type="match status" value="1"/>
</dbReference>
<dbReference type="PANTHER" id="PTHR42781">
    <property type="entry name" value="SPERMIDINE/PUTRESCINE IMPORT ATP-BINDING PROTEIN POTA"/>
    <property type="match status" value="1"/>
</dbReference>
<name>A0A6P2CR61_9LACO</name>
<sequence>MLEIKNLTKQYNENVIFKSLNLTVNDGEVLSVVGPSGIGKTTLIKIMAGLETANDGEIILNGNPINTNGESSDVNIGMIFQDFNLFPNYTVIENITLAPVNVSKQPKSEAIKQAKELLDSLGMLEKADLYPYQLSGGQKQRAAIARALAMNPQILAYDEPTSGLDEASTHQVTEVVKALKERGVTQVIITHDQPFAEAVSDRMFDFATEVQR</sequence>
<dbReference type="SMART" id="SM00382">
    <property type="entry name" value="AAA"/>
    <property type="match status" value="1"/>
</dbReference>
<dbReference type="InterPro" id="IPR027417">
    <property type="entry name" value="P-loop_NTPase"/>
</dbReference>
<dbReference type="InterPro" id="IPR050093">
    <property type="entry name" value="ABC_SmlMolc_Importer"/>
</dbReference>
<dbReference type="InterPro" id="IPR003593">
    <property type="entry name" value="AAA+_ATPase"/>
</dbReference>
<evidence type="ECO:0000259" key="4">
    <source>
        <dbReference type="PROSITE" id="PS50893"/>
    </source>
</evidence>
<keyword evidence="6" id="KW-1185">Reference proteome</keyword>
<dbReference type="RefSeq" id="WP_148605041.1">
    <property type="nucleotide sequence ID" value="NZ_BSUV01000001.1"/>
</dbReference>
<reference evidence="5 6" key="1">
    <citation type="submission" date="2019-01" db="EMBL/GenBank/DDBJ databases">
        <title>Leuconostoc litchii sp. nov., a novel lactic acid bacterium isolated from lychee.</title>
        <authorList>
            <person name="Wang L.-T."/>
        </authorList>
    </citation>
    <scope>NUCLEOTIDE SEQUENCE [LARGE SCALE GENOMIC DNA]</scope>
    <source>
        <strain evidence="5 6">MB7</strain>
    </source>
</reference>
<dbReference type="PROSITE" id="PS00211">
    <property type="entry name" value="ABC_TRANSPORTER_1"/>
    <property type="match status" value="1"/>
</dbReference>
<dbReference type="Gene3D" id="3.40.50.300">
    <property type="entry name" value="P-loop containing nucleotide triphosphate hydrolases"/>
    <property type="match status" value="1"/>
</dbReference>
<dbReference type="SUPFAM" id="SSF52540">
    <property type="entry name" value="P-loop containing nucleoside triphosphate hydrolases"/>
    <property type="match status" value="1"/>
</dbReference>
<dbReference type="AlphaFoldDB" id="A0A6P2CR61"/>
<evidence type="ECO:0000256" key="3">
    <source>
        <dbReference type="ARBA" id="ARBA00022840"/>
    </source>
</evidence>
<keyword evidence="3 5" id="KW-0067">ATP-binding</keyword>
<gene>
    <name evidence="5" type="ORF">ESZ47_04215</name>
</gene>
<dbReference type="EMBL" id="SDGY01000001">
    <property type="protein sequence ID" value="TYC47351.1"/>
    <property type="molecule type" value="Genomic_DNA"/>
</dbReference>
<comment type="caution">
    <text evidence="5">The sequence shown here is derived from an EMBL/GenBank/DDBJ whole genome shotgun (WGS) entry which is preliminary data.</text>
</comment>
<evidence type="ECO:0000256" key="1">
    <source>
        <dbReference type="ARBA" id="ARBA00022448"/>
    </source>
</evidence>
<dbReference type="InterPro" id="IPR017871">
    <property type="entry name" value="ABC_transporter-like_CS"/>
</dbReference>
<feature type="domain" description="ABC transporter" evidence="4">
    <location>
        <begin position="2"/>
        <end position="210"/>
    </location>
</feature>
<dbReference type="Pfam" id="PF00005">
    <property type="entry name" value="ABC_tran"/>
    <property type="match status" value="1"/>
</dbReference>
<evidence type="ECO:0000256" key="2">
    <source>
        <dbReference type="ARBA" id="ARBA00022741"/>
    </source>
</evidence>
<keyword evidence="1" id="KW-0813">Transport</keyword>
<keyword evidence="2" id="KW-0547">Nucleotide-binding</keyword>